<dbReference type="OrthoDB" id="5348404at2759"/>
<dbReference type="AlphaFoldDB" id="T0PTV1"/>
<evidence type="ECO:0008006" key="8">
    <source>
        <dbReference type="Google" id="ProtNLM"/>
    </source>
</evidence>
<evidence type="ECO:0000313" key="6">
    <source>
        <dbReference type="EMBL" id="EQC28924.1"/>
    </source>
</evidence>
<dbReference type="InParanoid" id="T0PTV1"/>
<feature type="transmembrane region" description="Helical" evidence="5">
    <location>
        <begin position="283"/>
        <end position="305"/>
    </location>
</feature>
<feature type="transmembrane region" description="Helical" evidence="5">
    <location>
        <begin position="74"/>
        <end position="92"/>
    </location>
</feature>
<dbReference type="STRING" id="1156394.T0PTV1"/>
<feature type="transmembrane region" description="Helical" evidence="5">
    <location>
        <begin position="112"/>
        <end position="131"/>
    </location>
</feature>
<evidence type="ECO:0000256" key="1">
    <source>
        <dbReference type="ARBA" id="ARBA00004141"/>
    </source>
</evidence>
<dbReference type="InterPro" id="IPR005178">
    <property type="entry name" value="Ostalpha/TMEM184C"/>
</dbReference>
<dbReference type="GO" id="GO:0016020">
    <property type="term" value="C:membrane"/>
    <property type="evidence" value="ECO:0007669"/>
    <property type="project" value="UniProtKB-SubCell"/>
</dbReference>
<reference evidence="6 7" key="1">
    <citation type="submission" date="2012-04" db="EMBL/GenBank/DDBJ databases">
        <title>The Genome Sequence of Saprolegnia declina VS20.</title>
        <authorList>
            <consortium name="The Broad Institute Genome Sequencing Platform"/>
            <person name="Russ C."/>
            <person name="Nusbaum C."/>
            <person name="Tyler B."/>
            <person name="van West P."/>
            <person name="Dieguez-Uribeondo J."/>
            <person name="de Bruijn I."/>
            <person name="Tripathy S."/>
            <person name="Jiang R."/>
            <person name="Young S.K."/>
            <person name="Zeng Q."/>
            <person name="Gargeya S."/>
            <person name="Fitzgerald M."/>
            <person name="Haas B."/>
            <person name="Abouelleil A."/>
            <person name="Alvarado L."/>
            <person name="Arachchi H.M."/>
            <person name="Berlin A."/>
            <person name="Chapman S.B."/>
            <person name="Goldberg J."/>
            <person name="Griggs A."/>
            <person name="Gujja S."/>
            <person name="Hansen M."/>
            <person name="Howarth C."/>
            <person name="Imamovic A."/>
            <person name="Larimer J."/>
            <person name="McCowen C."/>
            <person name="Montmayeur A."/>
            <person name="Murphy C."/>
            <person name="Neiman D."/>
            <person name="Pearson M."/>
            <person name="Priest M."/>
            <person name="Roberts A."/>
            <person name="Saif S."/>
            <person name="Shea T."/>
            <person name="Sisk P."/>
            <person name="Sykes S."/>
            <person name="Wortman J."/>
            <person name="Nusbaum C."/>
            <person name="Birren B."/>
        </authorList>
    </citation>
    <scope>NUCLEOTIDE SEQUENCE [LARGE SCALE GENOMIC DNA]</scope>
    <source>
        <strain evidence="6 7">VS20</strain>
    </source>
</reference>
<evidence type="ECO:0000313" key="7">
    <source>
        <dbReference type="Proteomes" id="UP000030762"/>
    </source>
</evidence>
<dbReference type="GeneID" id="19953992"/>
<keyword evidence="3 5" id="KW-1133">Transmembrane helix</keyword>
<dbReference type="PANTHER" id="PTHR23423">
    <property type="entry name" value="ORGANIC SOLUTE TRANSPORTER-RELATED"/>
    <property type="match status" value="1"/>
</dbReference>
<dbReference type="SMART" id="SM01417">
    <property type="entry name" value="Solute_trans_a"/>
    <property type="match status" value="1"/>
</dbReference>
<gene>
    <name evidence="6" type="ORF">SDRG_13265</name>
</gene>
<proteinExistence type="predicted"/>
<feature type="transmembrane region" description="Helical" evidence="5">
    <location>
        <begin position="199"/>
        <end position="222"/>
    </location>
</feature>
<keyword evidence="2 5" id="KW-0812">Transmembrane</keyword>
<feature type="transmembrane region" description="Helical" evidence="5">
    <location>
        <begin position="243"/>
        <end position="263"/>
    </location>
</feature>
<organism evidence="6 7">
    <name type="scientific">Saprolegnia diclina (strain VS20)</name>
    <dbReference type="NCBI Taxonomy" id="1156394"/>
    <lineage>
        <taxon>Eukaryota</taxon>
        <taxon>Sar</taxon>
        <taxon>Stramenopiles</taxon>
        <taxon>Oomycota</taxon>
        <taxon>Saprolegniomycetes</taxon>
        <taxon>Saprolegniales</taxon>
        <taxon>Saprolegniaceae</taxon>
        <taxon>Saprolegnia</taxon>
    </lineage>
</organism>
<dbReference type="RefSeq" id="XP_008617563.1">
    <property type="nucleotide sequence ID" value="XM_008619341.1"/>
</dbReference>
<comment type="subcellular location">
    <subcellularLocation>
        <location evidence="1">Membrane</location>
        <topology evidence="1">Multi-pass membrane protein</topology>
    </subcellularLocation>
</comment>
<dbReference type="EMBL" id="JH767189">
    <property type="protein sequence ID" value="EQC28924.1"/>
    <property type="molecule type" value="Genomic_DNA"/>
</dbReference>
<dbReference type="OMA" id="AHAFVFN"/>
<accession>T0PTV1</accession>
<evidence type="ECO:0000256" key="4">
    <source>
        <dbReference type="ARBA" id="ARBA00023136"/>
    </source>
</evidence>
<evidence type="ECO:0000256" key="2">
    <source>
        <dbReference type="ARBA" id="ARBA00022692"/>
    </source>
</evidence>
<feature type="transmembrane region" description="Helical" evidence="5">
    <location>
        <begin position="164"/>
        <end position="187"/>
    </location>
</feature>
<feature type="transmembrane region" description="Helical" evidence="5">
    <location>
        <begin position="34"/>
        <end position="53"/>
    </location>
</feature>
<protein>
    <recommendedName>
        <fullName evidence="8">Transmembrane protein 184C</fullName>
    </recommendedName>
</protein>
<keyword evidence="4 5" id="KW-0472">Membrane</keyword>
<dbReference type="eggNOG" id="KOG2641">
    <property type="taxonomic scope" value="Eukaryota"/>
</dbReference>
<keyword evidence="7" id="KW-1185">Reference proteome</keyword>
<dbReference type="Proteomes" id="UP000030762">
    <property type="component" value="Unassembled WGS sequence"/>
</dbReference>
<sequence length="380" mass="42830">MRIGRYSTNGLVAPRGRLQAATDLSLVLGMRVETLGYAISAIFTLLSVLLSGWEIWTHLTCNPVVGVRKYILRILLMVPIYAVTSYLALVFNQHKLIFETIRDCYEAFALHSFYYFLVVYLGGQSVLANTLRSKKQVRHLAGVQYCIKPWPMGNKFVRLTAIGILQYIPVKLAASFITLVSSLLGVYGEGEMLNPLRAYGYLCFVLTLSQSWALYCLTLFYLGTVDELIPMKPLPKFLAIKMIIFFTYWQSMLITLLEIVGVISADWNIGCPDCWTASAIASALSDFVICVEMLVFAVVHHYAFAIHDFLRMDCRYHGDDERSAVKAPLLAHFMDVINVADVRNDITSSRGEILTKKQQLAAKFDTYLPSPLTDEMILPE</sequence>
<evidence type="ECO:0000256" key="3">
    <source>
        <dbReference type="ARBA" id="ARBA00022989"/>
    </source>
</evidence>
<name>T0PTV1_SAPDV</name>
<evidence type="ECO:0000256" key="5">
    <source>
        <dbReference type="SAM" id="Phobius"/>
    </source>
</evidence>
<dbReference type="Pfam" id="PF03619">
    <property type="entry name" value="Solute_trans_a"/>
    <property type="match status" value="1"/>
</dbReference>
<dbReference type="VEuPathDB" id="FungiDB:SDRG_13265"/>